<dbReference type="EMBL" id="BLQM01000251">
    <property type="protein sequence ID" value="GMH78495.1"/>
    <property type="molecule type" value="Genomic_DNA"/>
</dbReference>
<protein>
    <submittedName>
        <fullName evidence="1">Uncharacterized protein</fullName>
    </submittedName>
</protein>
<sequence length="281" mass="31449">MKVTLLSLIHASPPILNDISEILSSMSLSESTEICETGLSLSCVGILIAQFALEKIEVERVLEGFYSLEGRVEGFEEGGSFDVEYLNDSGEYERPKSFSSTRPLKRQALIFWPKIFKALLAPLREEEHFLRGYVNDNPKMSLLISLLLLSPPSVILSIIFLPPILITDAVIHKIYSSLLNTFPEIFEGLEVTTAQILEVIKLYYLIIKLFLKSSYRITARQVKRRGGVTGVVKILGGKVWKSVKEPIVTSKWIWGGVKEGWRFGGEVVGVVREGFKGRDGI</sequence>
<reference evidence="2" key="1">
    <citation type="journal article" date="2023" name="Commun. Biol.">
        <title>Genome analysis of Parmales, the sister group of diatoms, reveals the evolutionary specialization of diatoms from phago-mixotrophs to photoautotrophs.</title>
        <authorList>
            <person name="Ban H."/>
            <person name="Sato S."/>
            <person name="Yoshikawa S."/>
            <person name="Yamada K."/>
            <person name="Nakamura Y."/>
            <person name="Ichinomiya M."/>
            <person name="Sato N."/>
            <person name="Blanc-Mathieu R."/>
            <person name="Endo H."/>
            <person name="Kuwata A."/>
            <person name="Ogata H."/>
        </authorList>
    </citation>
    <scope>NUCLEOTIDE SEQUENCE [LARGE SCALE GENOMIC DNA]</scope>
</reference>
<dbReference type="AlphaFoldDB" id="A0A9W7AYW6"/>
<organism evidence="1 2">
    <name type="scientific">Triparma laevis f. inornata</name>
    <dbReference type="NCBI Taxonomy" id="1714386"/>
    <lineage>
        <taxon>Eukaryota</taxon>
        <taxon>Sar</taxon>
        <taxon>Stramenopiles</taxon>
        <taxon>Ochrophyta</taxon>
        <taxon>Bolidophyceae</taxon>
        <taxon>Parmales</taxon>
        <taxon>Triparmaceae</taxon>
        <taxon>Triparma</taxon>
    </lineage>
</organism>
<accession>A0A9W7AYW6</accession>
<proteinExistence type="predicted"/>
<name>A0A9W7AYW6_9STRA</name>
<evidence type="ECO:0000313" key="1">
    <source>
        <dbReference type="EMBL" id="GMH78495.1"/>
    </source>
</evidence>
<comment type="caution">
    <text evidence="1">The sequence shown here is derived from an EMBL/GenBank/DDBJ whole genome shotgun (WGS) entry which is preliminary data.</text>
</comment>
<dbReference type="Proteomes" id="UP001162640">
    <property type="component" value="Unassembled WGS sequence"/>
</dbReference>
<evidence type="ECO:0000313" key="2">
    <source>
        <dbReference type="Proteomes" id="UP001162640"/>
    </source>
</evidence>
<gene>
    <name evidence="1" type="ORF">TL16_g07823</name>
</gene>